<evidence type="ECO:0000256" key="1">
    <source>
        <dbReference type="ARBA" id="ARBA00004429"/>
    </source>
</evidence>
<dbReference type="CDD" id="cd16017">
    <property type="entry name" value="LptA"/>
    <property type="match status" value="1"/>
</dbReference>
<reference evidence="11 12" key="1">
    <citation type="journal article" date="2015" name="Stand. Genomic Sci.">
        <title>Genomic Encyclopedia of Bacterial and Archaeal Type Strains, Phase III: the genomes of soil and plant-associated and newly described type strains.</title>
        <authorList>
            <person name="Whitman W.B."/>
            <person name="Woyke T."/>
            <person name="Klenk H.P."/>
            <person name="Zhou Y."/>
            <person name="Lilburn T.G."/>
            <person name="Beck B.J."/>
            <person name="De Vos P."/>
            <person name="Vandamme P."/>
            <person name="Eisen J.A."/>
            <person name="Garrity G."/>
            <person name="Hugenholtz P."/>
            <person name="Kyrpides N.C."/>
        </authorList>
    </citation>
    <scope>NUCLEOTIDE SEQUENCE [LARGE SCALE GENOMIC DNA]</scope>
    <source>
        <strain evidence="11 12">CGMCC 1.10822</strain>
    </source>
</reference>
<keyword evidence="3" id="KW-0997">Cell inner membrane</keyword>
<dbReference type="Proteomes" id="UP000318431">
    <property type="component" value="Unassembled WGS sequence"/>
</dbReference>
<evidence type="ECO:0000256" key="3">
    <source>
        <dbReference type="ARBA" id="ARBA00022519"/>
    </source>
</evidence>
<comment type="caution">
    <text evidence="11">The sequence shown here is derived from an EMBL/GenBank/DDBJ whole genome shotgun (WGS) entry which is preliminary data.</text>
</comment>
<evidence type="ECO:0000256" key="8">
    <source>
        <dbReference type="SAM" id="Phobius"/>
    </source>
</evidence>
<dbReference type="RefSeq" id="WP_229474972.1">
    <property type="nucleotide sequence ID" value="NZ_VLLB01000018.1"/>
</dbReference>
<dbReference type="SUPFAM" id="SSF53649">
    <property type="entry name" value="Alkaline phosphatase-like"/>
    <property type="match status" value="1"/>
</dbReference>
<keyword evidence="2" id="KW-1003">Cell membrane</keyword>
<feature type="domain" description="Phosphoethanolamine transferase N-terminal" evidence="10">
    <location>
        <begin position="56"/>
        <end position="206"/>
    </location>
</feature>
<protein>
    <submittedName>
        <fullName evidence="11">Lipid A ethanolaminephosphotransferase</fullName>
    </submittedName>
</protein>
<evidence type="ECO:0000256" key="6">
    <source>
        <dbReference type="ARBA" id="ARBA00022989"/>
    </source>
</evidence>
<feature type="transmembrane region" description="Helical" evidence="8">
    <location>
        <begin position="151"/>
        <end position="173"/>
    </location>
</feature>
<proteinExistence type="predicted"/>
<sequence>MNITRLPRISAPLLTLGASAFLVLAYNLNFWKTFVSATGGAQLGNLPVYLGAFVALVLLFNAILTLVNFRFVIKPVLIALFLCASAASYFMNQYGVVIDAAMVQNVVETDPREAHELLSWDMVRTVTLLGVLPSLLVWWLPLRFPPIRRDLLVKAGTVALSLLAVVALLILLFKTLAPAVREHRELRFLLTPTNMFQATHGYLKRKWAQPTVLAALGTDAGKGTKWAATPARRTVTVIVVGETARAMNFSLNGYARPTNPLLSKQQGLINFRNVSSCGTATAISVPCLFSNLGRDNYTADDAGRQEGLLDVLKHAGLDVLWRDNNSGCKGTCDRVRFEDMSKAVAGDPLCDGEECYDERLLRGLPEMIRDSKKDLVIVLHQKGSHGPAYWKRYPAGFGKFGPVCQTNELEQCSRESIVAAYDNTILYTDYFLSKTIDLLRTVATDSGVDTSLLYFSDHGESLGEKNMYLHGAPYMFSPSEQRSVPMMTWLSAGYRERFHIDNNCLAARADQAFSHDNVFHTVLGMLNISTAVYNPKLDIAHPCSR</sequence>
<dbReference type="InterPro" id="IPR000917">
    <property type="entry name" value="Sulfatase_N"/>
</dbReference>
<dbReference type="PANTHER" id="PTHR30443">
    <property type="entry name" value="INNER MEMBRANE PROTEIN"/>
    <property type="match status" value="1"/>
</dbReference>
<dbReference type="Gene3D" id="3.40.720.10">
    <property type="entry name" value="Alkaline Phosphatase, subunit A"/>
    <property type="match status" value="1"/>
</dbReference>
<evidence type="ECO:0000259" key="9">
    <source>
        <dbReference type="Pfam" id="PF00884"/>
    </source>
</evidence>
<evidence type="ECO:0000256" key="7">
    <source>
        <dbReference type="ARBA" id="ARBA00023136"/>
    </source>
</evidence>
<comment type="subcellular location">
    <subcellularLocation>
        <location evidence="1">Cell inner membrane</location>
        <topology evidence="1">Multi-pass membrane protein</topology>
    </subcellularLocation>
</comment>
<name>A0A562QU31_9BURK</name>
<evidence type="ECO:0000256" key="2">
    <source>
        <dbReference type="ARBA" id="ARBA00022475"/>
    </source>
</evidence>
<accession>A0A562QU31</accession>
<keyword evidence="4 11" id="KW-0808">Transferase</keyword>
<evidence type="ECO:0000313" key="11">
    <source>
        <dbReference type="EMBL" id="TWI60338.1"/>
    </source>
</evidence>
<dbReference type="EMBL" id="VLLB01000018">
    <property type="protein sequence ID" value="TWI60338.1"/>
    <property type="molecule type" value="Genomic_DNA"/>
</dbReference>
<gene>
    <name evidence="11" type="ORF">IP91_05130</name>
</gene>
<dbReference type="InterPro" id="IPR040423">
    <property type="entry name" value="PEA_transferase"/>
</dbReference>
<dbReference type="InterPro" id="IPR058130">
    <property type="entry name" value="PEA_transf_C"/>
</dbReference>
<evidence type="ECO:0000256" key="4">
    <source>
        <dbReference type="ARBA" id="ARBA00022679"/>
    </source>
</evidence>
<evidence type="ECO:0000256" key="5">
    <source>
        <dbReference type="ARBA" id="ARBA00022692"/>
    </source>
</evidence>
<dbReference type="GO" id="GO:0016776">
    <property type="term" value="F:phosphotransferase activity, phosphate group as acceptor"/>
    <property type="evidence" value="ECO:0007669"/>
    <property type="project" value="TreeGrafter"/>
</dbReference>
<dbReference type="AlphaFoldDB" id="A0A562QU31"/>
<dbReference type="PANTHER" id="PTHR30443:SF0">
    <property type="entry name" value="PHOSPHOETHANOLAMINE TRANSFERASE EPTA"/>
    <property type="match status" value="1"/>
</dbReference>
<feature type="transmembrane region" description="Helical" evidence="8">
    <location>
        <begin position="76"/>
        <end position="97"/>
    </location>
</feature>
<dbReference type="NCBIfam" id="NF028537">
    <property type="entry name" value="P_eth_NH2_trans"/>
    <property type="match status" value="1"/>
</dbReference>
<keyword evidence="6 8" id="KW-1133">Transmembrane helix</keyword>
<dbReference type="GO" id="GO:0009244">
    <property type="term" value="P:lipopolysaccharide core region biosynthetic process"/>
    <property type="evidence" value="ECO:0007669"/>
    <property type="project" value="TreeGrafter"/>
</dbReference>
<dbReference type="InterPro" id="IPR017850">
    <property type="entry name" value="Alkaline_phosphatase_core_sf"/>
</dbReference>
<organism evidence="11 12">
    <name type="scientific">Pseudoduganella lurida</name>
    <dbReference type="NCBI Taxonomy" id="1036180"/>
    <lineage>
        <taxon>Bacteria</taxon>
        <taxon>Pseudomonadati</taxon>
        <taxon>Pseudomonadota</taxon>
        <taxon>Betaproteobacteria</taxon>
        <taxon>Burkholderiales</taxon>
        <taxon>Oxalobacteraceae</taxon>
        <taxon>Telluria group</taxon>
        <taxon>Pseudoduganella</taxon>
    </lineage>
</organism>
<feature type="transmembrane region" description="Helical" evidence="8">
    <location>
        <begin position="49"/>
        <end position="69"/>
    </location>
</feature>
<feature type="transmembrane region" description="Helical" evidence="8">
    <location>
        <begin position="117"/>
        <end position="139"/>
    </location>
</feature>
<dbReference type="Pfam" id="PF08019">
    <property type="entry name" value="EptA_B_N"/>
    <property type="match status" value="1"/>
</dbReference>
<keyword evidence="12" id="KW-1185">Reference proteome</keyword>
<keyword evidence="7 8" id="KW-0472">Membrane</keyword>
<keyword evidence="5 8" id="KW-0812">Transmembrane</keyword>
<evidence type="ECO:0000259" key="10">
    <source>
        <dbReference type="Pfam" id="PF08019"/>
    </source>
</evidence>
<dbReference type="Pfam" id="PF00884">
    <property type="entry name" value="Sulfatase"/>
    <property type="match status" value="1"/>
</dbReference>
<feature type="domain" description="Sulfatase N-terminal" evidence="9">
    <location>
        <begin position="236"/>
        <end position="528"/>
    </location>
</feature>
<dbReference type="GO" id="GO:0005886">
    <property type="term" value="C:plasma membrane"/>
    <property type="evidence" value="ECO:0007669"/>
    <property type="project" value="UniProtKB-SubCell"/>
</dbReference>
<dbReference type="InterPro" id="IPR012549">
    <property type="entry name" value="EptA-like_N"/>
</dbReference>
<evidence type="ECO:0000313" key="12">
    <source>
        <dbReference type="Proteomes" id="UP000318431"/>
    </source>
</evidence>